<dbReference type="InterPro" id="IPR050271">
    <property type="entry name" value="UDP-glycosyltransferase"/>
</dbReference>
<protein>
    <recommendedName>
        <fullName evidence="7">UDP-glycosyltransferase</fullName>
    </recommendedName>
</protein>
<comment type="caution">
    <text evidence="5">The sequence shown here is derived from an EMBL/GenBank/DDBJ whole genome shotgun (WGS) entry which is preliminary data.</text>
</comment>
<gene>
    <name evidence="5" type="ORF">NQ314_016373</name>
</gene>
<evidence type="ECO:0000256" key="4">
    <source>
        <dbReference type="SAM" id="SignalP"/>
    </source>
</evidence>
<comment type="similarity">
    <text evidence="1">Belongs to the UDP-glycosyltransferase family.</text>
</comment>
<evidence type="ECO:0000313" key="5">
    <source>
        <dbReference type="EMBL" id="KAJ8930796.1"/>
    </source>
</evidence>
<keyword evidence="2" id="KW-0328">Glycosyltransferase</keyword>
<name>A0AAV8WWE4_9CUCU</name>
<dbReference type="InterPro" id="IPR002213">
    <property type="entry name" value="UDP_glucos_trans"/>
</dbReference>
<evidence type="ECO:0000256" key="1">
    <source>
        <dbReference type="ARBA" id="ARBA00009995"/>
    </source>
</evidence>
<evidence type="ECO:0000256" key="3">
    <source>
        <dbReference type="ARBA" id="ARBA00022679"/>
    </source>
</evidence>
<dbReference type="AlphaFoldDB" id="A0AAV8WWE4"/>
<dbReference type="PANTHER" id="PTHR48043">
    <property type="entry name" value="EG:EG0003.4 PROTEIN-RELATED"/>
    <property type="match status" value="1"/>
</dbReference>
<keyword evidence="6" id="KW-1185">Reference proteome</keyword>
<dbReference type="Gene3D" id="3.40.50.2000">
    <property type="entry name" value="Glycogen Phosphorylase B"/>
    <property type="match status" value="2"/>
</dbReference>
<sequence length="348" mass="40202">MRYMLLVCCINVLILDKCYSANILAYIPMPSYSHQIAFVPLWQELAKRGHRITLLTSNLMEENENITQIDLSETYKILERYDIYNKLSSNESMIEIIKSIISMFKEVLEYELLHPEVKRLLKNENKFDLVLSEFSTTLGFVFGIKSNAPFIGVVSMDAPIHAHQAVGNPTYPIAYPDFNLPFSTNLNFKERVLSVLFWITFKLGEKFIFTPFQNDILQTWIGEEPPLNEISKNISMLLINASPIFNNIRPLGPKTINIVDGAHFLKSKPLPKDLQDYLDNAREGFIYFSLGSNVKSSLISNTTKEVILKTFSQLPYQILWKFEEELTGKHNNIKIQKWFPQQDIVSKF</sequence>
<keyword evidence="3" id="KW-0808">Transferase</keyword>
<proteinExistence type="inferred from homology"/>
<dbReference type="Pfam" id="PF00201">
    <property type="entry name" value="UDPGT"/>
    <property type="match status" value="1"/>
</dbReference>
<dbReference type="GO" id="GO:0008194">
    <property type="term" value="F:UDP-glycosyltransferase activity"/>
    <property type="evidence" value="ECO:0007669"/>
    <property type="project" value="InterPro"/>
</dbReference>
<reference evidence="5" key="1">
    <citation type="journal article" date="2023" name="Insect Mol. Biol.">
        <title>Genome sequencing provides insights into the evolution of gene families encoding plant cell wall-degrading enzymes in longhorned beetles.</title>
        <authorList>
            <person name="Shin N.R."/>
            <person name="Okamura Y."/>
            <person name="Kirsch R."/>
            <person name="Pauchet Y."/>
        </authorList>
    </citation>
    <scope>NUCLEOTIDE SEQUENCE</scope>
    <source>
        <strain evidence="5">RBIC_L_NR</strain>
    </source>
</reference>
<dbReference type="CDD" id="cd03784">
    <property type="entry name" value="GT1_Gtf-like"/>
    <property type="match status" value="1"/>
</dbReference>
<evidence type="ECO:0008006" key="7">
    <source>
        <dbReference type="Google" id="ProtNLM"/>
    </source>
</evidence>
<dbReference type="Proteomes" id="UP001162156">
    <property type="component" value="Unassembled WGS sequence"/>
</dbReference>
<dbReference type="EMBL" id="JANEYF010004543">
    <property type="protein sequence ID" value="KAJ8930796.1"/>
    <property type="molecule type" value="Genomic_DNA"/>
</dbReference>
<evidence type="ECO:0000313" key="6">
    <source>
        <dbReference type="Proteomes" id="UP001162156"/>
    </source>
</evidence>
<organism evidence="5 6">
    <name type="scientific">Rhamnusium bicolor</name>
    <dbReference type="NCBI Taxonomy" id="1586634"/>
    <lineage>
        <taxon>Eukaryota</taxon>
        <taxon>Metazoa</taxon>
        <taxon>Ecdysozoa</taxon>
        <taxon>Arthropoda</taxon>
        <taxon>Hexapoda</taxon>
        <taxon>Insecta</taxon>
        <taxon>Pterygota</taxon>
        <taxon>Neoptera</taxon>
        <taxon>Endopterygota</taxon>
        <taxon>Coleoptera</taxon>
        <taxon>Polyphaga</taxon>
        <taxon>Cucujiformia</taxon>
        <taxon>Chrysomeloidea</taxon>
        <taxon>Cerambycidae</taxon>
        <taxon>Lepturinae</taxon>
        <taxon>Rhagiini</taxon>
        <taxon>Rhamnusium</taxon>
    </lineage>
</organism>
<feature type="chain" id="PRO_5043642268" description="UDP-glycosyltransferase" evidence="4">
    <location>
        <begin position="21"/>
        <end position="348"/>
    </location>
</feature>
<keyword evidence="4" id="KW-0732">Signal</keyword>
<evidence type="ECO:0000256" key="2">
    <source>
        <dbReference type="ARBA" id="ARBA00022676"/>
    </source>
</evidence>
<dbReference type="PANTHER" id="PTHR48043:SF159">
    <property type="entry name" value="EG:EG0003.4 PROTEIN-RELATED"/>
    <property type="match status" value="1"/>
</dbReference>
<accession>A0AAV8WWE4</accession>
<feature type="signal peptide" evidence="4">
    <location>
        <begin position="1"/>
        <end position="20"/>
    </location>
</feature>
<dbReference type="SUPFAM" id="SSF53756">
    <property type="entry name" value="UDP-Glycosyltransferase/glycogen phosphorylase"/>
    <property type="match status" value="1"/>
</dbReference>